<dbReference type="AlphaFoldDB" id="A0A518D1F2"/>
<dbReference type="EMBL" id="CP036290">
    <property type="protein sequence ID" value="QDU85311.1"/>
    <property type="molecule type" value="Genomic_DNA"/>
</dbReference>
<dbReference type="PANTHER" id="PTHR36842:SF1">
    <property type="entry name" value="PROTEIN TOLB"/>
    <property type="match status" value="1"/>
</dbReference>
<dbReference type="OrthoDB" id="108903at2"/>
<reference evidence="3 4" key="1">
    <citation type="submission" date="2019-02" db="EMBL/GenBank/DDBJ databases">
        <title>Deep-cultivation of Planctomycetes and their phenomic and genomic characterization uncovers novel biology.</title>
        <authorList>
            <person name="Wiegand S."/>
            <person name="Jogler M."/>
            <person name="Boedeker C."/>
            <person name="Pinto D."/>
            <person name="Vollmers J."/>
            <person name="Rivas-Marin E."/>
            <person name="Kohn T."/>
            <person name="Peeters S.H."/>
            <person name="Heuer A."/>
            <person name="Rast P."/>
            <person name="Oberbeckmann S."/>
            <person name="Bunk B."/>
            <person name="Jeske O."/>
            <person name="Meyerdierks A."/>
            <person name="Storesund J.E."/>
            <person name="Kallscheuer N."/>
            <person name="Luecker S."/>
            <person name="Lage O.M."/>
            <person name="Pohl T."/>
            <person name="Merkel B.J."/>
            <person name="Hornburger P."/>
            <person name="Mueller R.-W."/>
            <person name="Bruemmer F."/>
            <person name="Labrenz M."/>
            <person name="Spormann A.M."/>
            <person name="Op den Camp H."/>
            <person name="Overmann J."/>
            <person name="Amann R."/>
            <person name="Jetten M.S.M."/>
            <person name="Mascher T."/>
            <person name="Medema M.H."/>
            <person name="Devos D.P."/>
            <person name="Kaster A.-K."/>
            <person name="Ovreas L."/>
            <person name="Rohde M."/>
            <person name="Galperin M.Y."/>
            <person name="Jogler C."/>
        </authorList>
    </citation>
    <scope>NUCLEOTIDE SEQUENCE [LARGE SCALE GENOMIC DNA]</scope>
    <source>
        <strain evidence="3 4">Pla163</strain>
    </source>
</reference>
<dbReference type="PANTHER" id="PTHR36842">
    <property type="entry name" value="PROTEIN TOLB HOMOLOG"/>
    <property type="match status" value="1"/>
</dbReference>
<sequence length="403" mass="44237">MLRRDQRSLFPLILAAAVACGCEASEPAEPTSATTEQSSAPEAGTDDSADEPCPVPYLARVDELIEEDERHFAALYKITAGGENAEAYWAFDGDRLVLQRKEQREDGFCDRIYVTKPGEAGLELVSDGRGVTTCAYFLPGDTSVLYASTTLEQTTCPGMPIAPEGVARGYMWALHPEFDIFSRDLVTGERLQLTAEPGYDAEATVSPAGDRMVFTSTRSGDVELWTANLDGSDLLQVTDAFGYDGGAFYSHGADRLVFRTTEFSSDPDVRAAEQDEYRRLLDANLVKPSRMEIYTCNTDGTERQKVTELGGANFAPYFTPDDSHILFSSNWENPKARGPLFDLFMVPSTGGPHGPDAVEKVTTYEGFDSFPMFSPDGKWLAFSSNRGNEAEGVTNVFVARWRD</sequence>
<dbReference type="Gene3D" id="2.120.10.30">
    <property type="entry name" value="TolB, C-terminal domain"/>
    <property type="match status" value="2"/>
</dbReference>
<organism evidence="3 4">
    <name type="scientific">Rohdeia mirabilis</name>
    <dbReference type="NCBI Taxonomy" id="2528008"/>
    <lineage>
        <taxon>Bacteria</taxon>
        <taxon>Pseudomonadati</taxon>
        <taxon>Planctomycetota</taxon>
        <taxon>Planctomycetia</taxon>
        <taxon>Planctomycetia incertae sedis</taxon>
        <taxon>Rohdeia</taxon>
    </lineage>
</organism>
<feature type="compositionally biased region" description="Polar residues" evidence="2">
    <location>
        <begin position="31"/>
        <end position="40"/>
    </location>
</feature>
<dbReference type="SUPFAM" id="SSF82171">
    <property type="entry name" value="DPP6 N-terminal domain-like"/>
    <property type="match status" value="1"/>
</dbReference>
<proteinExistence type="inferred from homology"/>
<evidence type="ECO:0000256" key="1">
    <source>
        <dbReference type="ARBA" id="ARBA00009820"/>
    </source>
</evidence>
<evidence type="ECO:0000313" key="4">
    <source>
        <dbReference type="Proteomes" id="UP000319342"/>
    </source>
</evidence>
<dbReference type="PROSITE" id="PS51257">
    <property type="entry name" value="PROKAR_LIPOPROTEIN"/>
    <property type="match status" value="1"/>
</dbReference>
<dbReference type="Pfam" id="PF07676">
    <property type="entry name" value="PD40"/>
    <property type="match status" value="3"/>
</dbReference>
<evidence type="ECO:0000313" key="3">
    <source>
        <dbReference type="EMBL" id="QDU85311.1"/>
    </source>
</evidence>
<accession>A0A518D1F2</accession>
<dbReference type="Proteomes" id="UP000319342">
    <property type="component" value="Chromosome"/>
</dbReference>
<dbReference type="RefSeq" id="WP_145188428.1">
    <property type="nucleotide sequence ID" value="NZ_CP036290.1"/>
</dbReference>
<comment type="similarity">
    <text evidence="1">Belongs to the TolB family.</text>
</comment>
<gene>
    <name evidence="3" type="ORF">Pla163_24390</name>
</gene>
<evidence type="ECO:0000256" key="2">
    <source>
        <dbReference type="SAM" id="MobiDB-lite"/>
    </source>
</evidence>
<protein>
    <submittedName>
        <fullName evidence="3">Translocation protein TolB</fullName>
    </submittedName>
</protein>
<dbReference type="InterPro" id="IPR011042">
    <property type="entry name" value="6-blade_b-propeller_TolB-like"/>
</dbReference>
<keyword evidence="4" id="KW-1185">Reference proteome</keyword>
<feature type="region of interest" description="Disordered" evidence="2">
    <location>
        <begin position="26"/>
        <end position="52"/>
    </location>
</feature>
<dbReference type="InterPro" id="IPR011659">
    <property type="entry name" value="WD40"/>
</dbReference>
<name>A0A518D1F2_9BACT</name>